<comment type="caution">
    <text evidence="1">The sequence shown here is derived from an EMBL/GenBank/DDBJ whole genome shotgun (WGS) entry which is preliminary data.</text>
</comment>
<name>A0AAD6Y470_9AGAR</name>
<dbReference type="AlphaFoldDB" id="A0AAD6Y470"/>
<dbReference type="EMBL" id="JARJCW010000108">
    <property type="protein sequence ID" value="KAJ7193455.1"/>
    <property type="molecule type" value="Genomic_DNA"/>
</dbReference>
<accession>A0AAD6Y470</accession>
<reference evidence="1" key="1">
    <citation type="submission" date="2023-03" db="EMBL/GenBank/DDBJ databases">
        <title>Massive genome expansion in bonnet fungi (Mycena s.s.) driven by repeated elements and novel gene families across ecological guilds.</title>
        <authorList>
            <consortium name="Lawrence Berkeley National Laboratory"/>
            <person name="Harder C.B."/>
            <person name="Miyauchi S."/>
            <person name="Viragh M."/>
            <person name="Kuo A."/>
            <person name="Thoen E."/>
            <person name="Andreopoulos B."/>
            <person name="Lu D."/>
            <person name="Skrede I."/>
            <person name="Drula E."/>
            <person name="Henrissat B."/>
            <person name="Morin E."/>
            <person name="Kohler A."/>
            <person name="Barry K."/>
            <person name="LaButti K."/>
            <person name="Morin E."/>
            <person name="Salamov A."/>
            <person name="Lipzen A."/>
            <person name="Mereny Z."/>
            <person name="Hegedus B."/>
            <person name="Baldrian P."/>
            <person name="Stursova M."/>
            <person name="Weitz H."/>
            <person name="Taylor A."/>
            <person name="Grigoriev I.V."/>
            <person name="Nagy L.G."/>
            <person name="Martin F."/>
            <person name="Kauserud H."/>
        </authorList>
    </citation>
    <scope>NUCLEOTIDE SEQUENCE</scope>
    <source>
        <strain evidence="1">9144</strain>
    </source>
</reference>
<gene>
    <name evidence="1" type="ORF">GGX14DRAFT_577243</name>
</gene>
<proteinExistence type="predicted"/>
<dbReference type="Proteomes" id="UP001219525">
    <property type="component" value="Unassembled WGS sequence"/>
</dbReference>
<keyword evidence="2" id="KW-1185">Reference proteome</keyword>
<evidence type="ECO:0000313" key="1">
    <source>
        <dbReference type="EMBL" id="KAJ7193455.1"/>
    </source>
</evidence>
<evidence type="ECO:0000313" key="2">
    <source>
        <dbReference type="Proteomes" id="UP001219525"/>
    </source>
</evidence>
<protein>
    <submittedName>
        <fullName evidence="1">Uncharacterized protein</fullName>
    </submittedName>
</protein>
<sequence length="57" mass="6054">MHFTLLNATIVPLSGLGNRTEITGDVFKMVNTAVEYDAPELVNQDKNNGSSGSCVIA</sequence>
<organism evidence="1 2">
    <name type="scientific">Mycena pura</name>
    <dbReference type="NCBI Taxonomy" id="153505"/>
    <lineage>
        <taxon>Eukaryota</taxon>
        <taxon>Fungi</taxon>
        <taxon>Dikarya</taxon>
        <taxon>Basidiomycota</taxon>
        <taxon>Agaricomycotina</taxon>
        <taxon>Agaricomycetes</taxon>
        <taxon>Agaricomycetidae</taxon>
        <taxon>Agaricales</taxon>
        <taxon>Marasmiineae</taxon>
        <taxon>Mycenaceae</taxon>
        <taxon>Mycena</taxon>
    </lineage>
</organism>